<dbReference type="Pfam" id="PF00152">
    <property type="entry name" value="tRNA-synt_2"/>
    <property type="match status" value="1"/>
</dbReference>
<sequence length="97" mass="10451">MAPRDTLLAHTLEGGVTCEESCPTNCRPGPAVRSSYPAGSTGGAYSNPWRSYLQAFRYGMPPHGGFAIGLERFVARPLGLPHVQAALFARDLHRLTP</sequence>
<dbReference type="InterPro" id="IPR004523">
    <property type="entry name" value="Asp-tRNA_synthase_2"/>
</dbReference>
<keyword evidence="4" id="KW-0067">ATP-binding</keyword>
<keyword evidence="7" id="KW-1185">Reference proteome</keyword>
<dbReference type="InterPro" id="IPR045864">
    <property type="entry name" value="aa-tRNA-synth_II/BPL/LPL"/>
</dbReference>
<keyword evidence="3" id="KW-0547">Nucleotide-binding</keyword>
<dbReference type="Proteomes" id="UP001501570">
    <property type="component" value="Unassembled WGS sequence"/>
</dbReference>
<dbReference type="EMBL" id="BAABJQ010000006">
    <property type="protein sequence ID" value="GAA5184162.1"/>
    <property type="molecule type" value="Genomic_DNA"/>
</dbReference>
<evidence type="ECO:0000256" key="1">
    <source>
        <dbReference type="ARBA" id="ARBA00022490"/>
    </source>
</evidence>
<evidence type="ECO:0000256" key="4">
    <source>
        <dbReference type="ARBA" id="ARBA00022840"/>
    </source>
</evidence>
<feature type="domain" description="Aminoacyl-tRNA synthetase class II (D/K/N)" evidence="5">
    <location>
        <begin position="47"/>
        <end position="86"/>
    </location>
</feature>
<evidence type="ECO:0000256" key="3">
    <source>
        <dbReference type="ARBA" id="ARBA00022741"/>
    </source>
</evidence>
<dbReference type="PANTHER" id="PTHR43450">
    <property type="entry name" value="ASPARTYL-TRNA SYNTHETASE"/>
    <property type="match status" value="1"/>
</dbReference>
<organism evidence="6 7">
    <name type="scientific">Rugosimonospora acidiphila</name>
    <dbReference type="NCBI Taxonomy" id="556531"/>
    <lineage>
        <taxon>Bacteria</taxon>
        <taxon>Bacillati</taxon>
        <taxon>Actinomycetota</taxon>
        <taxon>Actinomycetes</taxon>
        <taxon>Micromonosporales</taxon>
        <taxon>Micromonosporaceae</taxon>
        <taxon>Rugosimonospora</taxon>
    </lineage>
</organism>
<reference evidence="7" key="1">
    <citation type="journal article" date="2019" name="Int. J. Syst. Evol. Microbiol.">
        <title>The Global Catalogue of Microorganisms (GCM) 10K type strain sequencing project: providing services to taxonomists for standard genome sequencing and annotation.</title>
        <authorList>
            <consortium name="The Broad Institute Genomics Platform"/>
            <consortium name="The Broad Institute Genome Sequencing Center for Infectious Disease"/>
            <person name="Wu L."/>
            <person name="Ma J."/>
        </authorList>
    </citation>
    <scope>NUCLEOTIDE SEQUENCE [LARGE SCALE GENOMIC DNA]</scope>
    <source>
        <strain evidence="7">JCM 18304</strain>
    </source>
</reference>
<protein>
    <recommendedName>
        <fullName evidence="5">Aminoacyl-tRNA synthetase class II (D/K/N) domain-containing protein</fullName>
    </recommendedName>
</protein>
<evidence type="ECO:0000259" key="5">
    <source>
        <dbReference type="Pfam" id="PF00152"/>
    </source>
</evidence>
<keyword evidence="1" id="KW-0963">Cytoplasm</keyword>
<dbReference type="PANTHER" id="PTHR43450:SF1">
    <property type="entry name" value="ASPARTATE--TRNA LIGASE, CYTOPLASMIC"/>
    <property type="match status" value="1"/>
</dbReference>
<evidence type="ECO:0000313" key="7">
    <source>
        <dbReference type="Proteomes" id="UP001501570"/>
    </source>
</evidence>
<gene>
    <name evidence="6" type="ORF">GCM10023322_25010</name>
</gene>
<dbReference type="InterPro" id="IPR004364">
    <property type="entry name" value="Aa-tRNA-synt_II"/>
</dbReference>
<accession>A0ABP9RQZ5</accession>
<evidence type="ECO:0000256" key="2">
    <source>
        <dbReference type="ARBA" id="ARBA00022598"/>
    </source>
</evidence>
<dbReference type="SUPFAM" id="SSF55681">
    <property type="entry name" value="Class II aaRS and biotin synthetases"/>
    <property type="match status" value="1"/>
</dbReference>
<dbReference type="Gene3D" id="3.30.930.10">
    <property type="entry name" value="Bira Bifunctional Protein, Domain 2"/>
    <property type="match status" value="1"/>
</dbReference>
<comment type="caution">
    <text evidence="6">The sequence shown here is derived from an EMBL/GenBank/DDBJ whole genome shotgun (WGS) entry which is preliminary data.</text>
</comment>
<proteinExistence type="predicted"/>
<keyword evidence="2" id="KW-0436">Ligase</keyword>
<evidence type="ECO:0000313" key="6">
    <source>
        <dbReference type="EMBL" id="GAA5184162.1"/>
    </source>
</evidence>
<name>A0ABP9RQZ5_9ACTN</name>